<dbReference type="Gene3D" id="1.10.101.10">
    <property type="entry name" value="PGBD-like superfamily/PGBD"/>
    <property type="match status" value="1"/>
</dbReference>
<dbReference type="SUPFAM" id="SSF47090">
    <property type="entry name" value="PGBD-like"/>
    <property type="match status" value="1"/>
</dbReference>
<reference evidence="4 5" key="1">
    <citation type="journal article" date="2011" name="Int. J. Syst. Evol. Microbiol.">
        <title>Zhongshania antarctica gen. nov., sp. nov. and Zhongshania guokunii sp. nov., gammaproteobacteria respectively isolated from coastal attached (fast) ice and surface seawater of the Antarctic.</title>
        <authorList>
            <person name="Li H.J."/>
            <person name="Zhang X.Y."/>
            <person name="Chen C.X."/>
            <person name="Zhang Y.J."/>
            <person name="Gao Z.M."/>
            <person name="Yu Y."/>
            <person name="Chen X.L."/>
            <person name="Chen B."/>
            <person name="Zhang Y.Z."/>
        </authorList>
    </citation>
    <scope>NUCLEOTIDE SEQUENCE [LARGE SCALE GENOMIC DNA]</scope>
    <source>
        <strain evidence="4 5">15-R06ZXC-3</strain>
    </source>
</reference>
<keyword evidence="5" id="KW-1185">Reference proteome</keyword>
<dbReference type="InterPro" id="IPR036366">
    <property type="entry name" value="PGBDSf"/>
</dbReference>
<dbReference type="InterPro" id="IPR009003">
    <property type="entry name" value="Peptidase_S1_PA"/>
</dbReference>
<dbReference type="InterPro" id="IPR002477">
    <property type="entry name" value="Peptidoglycan-bd-like"/>
</dbReference>
<feature type="domain" description="SPOR" evidence="3">
    <location>
        <begin position="23"/>
        <end position="100"/>
    </location>
</feature>
<feature type="region of interest" description="Disordered" evidence="1">
    <location>
        <begin position="120"/>
        <end position="171"/>
    </location>
</feature>
<dbReference type="RefSeq" id="WP_368392297.1">
    <property type="nucleotide sequence ID" value="NZ_JBFRYC010000007.1"/>
</dbReference>
<evidence type="ECO:0000256" key="1">
    <source>
        <dbReference type="SAM" id="MobiDB-lite"/>
    </source>
</evidence>
<dbReference type="Pfam" id="PF13365">
    <property type="entry name" value="Trypsin_2"/>
    <property type="match status" value="1"/>
</dbReference>
<feature type="compositionally biased region" description="Basic and acidic residues" evidence="1">
    <location>
        <begin position="160"/>
        <end position="171"/>
    </location>
</feature>
<comment type="caution">
    <text evidence="4">The sequence shown here is derived from an EMBL/GenBank/DDBJ whole genome shotgun (WGS) entry which is preliminary data.</text>
</comment>
<feature type="signal peptide" evidence="2">
    <location>
        <begin position="1"/>
        <end position="27"/>
    </location>
</feature>
<dbReference type="InterPro" id="IPR036365">
    <property type="entry name" value="PGBD-like_sf"/>
</dbReference>
<dbReference type="InterPro" id="IPR036680">
    <property type="entry name" value="SPOR-like_sf"/>
</dbReference>
<evidence type="ECO:0000313" key="5">
    <source>
        <dbReference type="Proteomes" id="UP001557465"/>
    </source>
</evidence>
<gene>
    <name evidence="4" type="ORF">AB4874_12990</name>
</gene>
<dbReference type="InterPro" id="IPR007730">
    <property type="entry name" value="SPOR-like_dom"/>
</dbReference>
<evidence type="ECO:0000259" key="3">
    <source>
        <dbReference type="PROSITE" id="PS51724"/>
    </source>
</evidence>
<dbReference type="Proteomes" id="UP001557465">
    <property type="component" value="Unassembled WGS sequence"/>
</dbReference>
<dbReference type="PROSITE" id="PS51724">
    <property type="entry name" value="SPOR"/>
    <property type="match status" value="1"/>
</dbReference>
<dbReference type="Pfam" id="PF01471">
    <property type="entry name" value="PG_binding_1"/>
    <property type="match status" value="1"/>
</dbReference>
<dbReference type="SUPFAM" id="SSF50494">
    <property type="entry name" value="Trypsin-like serine proteases"/>
    <property type="match status" value="1"/>
</dbReference>
<feature type="chain" id="PRO_5046554516" evidence="2">
    <location>
        <begin position="28"/>
        <end position="596"/>
    </location>
</feature>
<sequence length="596" mass="62851">MRKVHKAISVIVGASLTAMVWTGSAWAQAWVQIEAKSSLAQAEERARDWAGMFPDASGFRLKSGWYAIALGPFADEQTADDRRRALRQDGLIPRDSFVADGGQFTQQFWPIGASLSGAPIRPVETQPLPDTAPALGAAEVPAPPAAEPATPAQPAPETLADSRRLESALSRDQRRDIQAALDWEGSYQGAIDGLFGPGTRSSIADWQMKNGFEPTGVLSSAQQMELLDRVAASRAALGLQTVDETEAGISIELPLGLVQFARYNTPFVNYAPKNDSGVQVLLISQPGDAARLRGLYDAMQTLEIVPVSGDRTLRNNGFTIEGGNSEIQSYTQATLSKGLIKGFVLVWPAGDTKRMGRVLEAMKSSFKPIGTAALDATLGQPMSVTRAALMAGIEKRTPVFSRSGFYIDAKGSVLTAAQGLAQCGRITVDAHPADLAFNDAQMGFAVLQPSAPLAPKGFAQFSTQAPLAGAQITVAGFSYPEALPAPVLNFGTLSALKGLAGETDQARIEAKTRAGDVGGPILDGTGAVMGMLLPPAQDAGRMLPDGLHAALQAQAMAPALSQNGFPPEAASFSGPRAAEDLQQIADRMVVRVSCWK</sequence>
<evidence type="ECO:0000313" key="4">
    <source>
        <dbReference type="EMBL" id="MEX1662557.1"/>
    </source>
</evidence>
<feature type="compositionally biased region" description="Pro residues" evidence="1">
    <location>
        <begin position="141"/>
        <end position="154"/>
    </location>
</feature>
<dbReference type="EMBL" id="JBFRYC010000007">
    <property type="protein sequence ID" value="MEX1662557.1"/>
    <property type="molecule type" value="Genomic_DNA"/>
</dbReference>
<organism evidence="4 5">
    <name type="scientific">Thioclava arctica</name>
    <dbReference type="NCBI Taxonomy" id="3238301"/>
    <lineage>
        <taxon>Bacteria</taxon>
        <taxon>Pseudomonadati</taxon>
        <taxon>Pseudomonadota</taxon>
        <taxon>Alphaproteobacteria</taxon>
        <taxon>Rhodobacterales</taxon>
        <taxon>Paracoccaceae</taxon>
        <taxon>Thioclava</taxon>
    </lineage>
</organism>
<protein>
    <submittedName>
        <fullName evidence="4">Trypsin-like peptidase domain-containing protein</fullName>
    </submittedName>
</protein>
<evidence type="ECO:0000256" key="2">
    <source>
        <dbReference type="SAM" id="SignalP"/>
    </source>
</evidence>
<feature type="compositionally biased region" description="Low complexity" evidence="1">
    <location>
        <begin position="131"/>
        <end position="140"/>
    </location>
</feature>
<name>A0ABV3TM00_9RHOB</name>
<dbReference type="Pfam" id="PF05036">
    <property type="entry name" value="SPOR"/>
    <property type="match status" value="1"/>
</dbReference>
<accession>A0ABV3TM00</accession>
<dbReference type="Gene3D" id="3.30.70.1070">
    <property type="entry name" value="Sporulation related repeat"/>
    <property type="match status" value="1"/>
</dbReference>
<proteinExistence type="predicted"/>
<dbReference type="Gene3D" id="2.40.10.120">
    <property type="match status" value="1"/>
</dbReference>
<keyword evidence="2" id="KW-0732">Signal</keyword>